<dbReference type="SUPFAM" id="SSF82607">
    <property type="entry name" value="YbaB-like"/>
    <property type="match status" value="1"/>
</dbReference>
<sequence length="203" mass="21980">MTNVEARTQSEESLSAEFEQLVAQFEQFQSKIKRIDDQFAGIGEMQNELTALEATAVSPDRSVTVVAGPGGSVKDITLTEEALKQRPQALSATLMSTLQQAVAESARMQATIVDQHMGGDLQLTEQVLETQSELLGTPMEDLRARVAEAAPAQQPAETEQHDDFSEQSFLRADDRPGSSAPPPPSSGGSQGDDFLKNLFDDDR</sequence>
<evidence type="ECO:0000313" key="2">
    <source>
        <dbReference type="EMBL" id="SFB30866.1"/>
    </source>
</evidence>
<feature type="compositionally biased region" description="Low complexity" evidence="1">
    <location>
        <begin position="147"/>
        <end position="157"/>
    </location>
</feature>
<dbReference type="Proteomes" id="UP000243799">
    <property type="component" value="Unassembled WGS sequence"/>
</dbReference>
<name>A0A1I1A0I6_9PSEU</name>
<dbReference type="InterPro" id="IPR004401">
    <property type="entry name" value="YbaB/EbfC"/>
</dbReference>
<dbReference type="AlphaFoldDB" id="A0A1I1A0I6"/>
<evidence type="ECO:0000256" key="1">
    <source>
        <dbReference type="SAM" id="MobiDB-lite"/>
    </source>
</evidence>
<dbReference type="EMBL" id="FOKG01000008">
    <property type="protein sequence ID" value="SFB30866.1"/>
    <property type="molecule type" value="Genomic_DNA"/>
</dbReference>
<reference evidence="3" key="1">
    <citation type="submission" date="2016-10" db="EMBL/GenBank/DDBJ databases">
        <authorList>
            <person name="Varghese N."/>
            <person name="Submissions S."/>
        </authorList>
    </citation>
    <scope>NUCLEOTIDE SEQUENCE [LARGE SCALE GENOMIC DNA]</scope>
    <source>
        <strain evidence="3">CGMCC 4.3568</strain>
    </source>
</reference>
<dbReference type="STRING" id="490629.SAMN05216266_10819"/>
<feature type="region of interest" description="Disordered" evidence="1">
    <location>
        <begin position="147"/>
        <end position="203"/>
    </location>
</feature>
<proteinExistence type="predicted"/>
<keyword evidence="2" id="KW-0238">DNA-binding</keyword>
<feature type="compositionally biased region" description="Basic and acidic residues" evidence="1">
    <location>
        <begin position="193"/>
        <end position="203"/>
    </location>
</feature>
<organism evidence="2 3">
    <name type="scientific">Amycolatopsis marina</name>
    <dbReference type="NCBI Taxonomy" id="490629"/>
    <lineage>
        <taxon>Bacteria</taxon>
        <taxon>Bacillati</taxon>
        <taxon>Actinomycetota</taxon>
        <taxon>Actinomycetes</taxon>
        <taxon>Pseudonocardiales</taxon>
        <taxon>Pseudonocardiaceae</taxon>
        <taxon>Amycolatopsis</taxon>
    </lineage>
</organism>
<dbReference type="Gene3D" id="3.30.1310.10">
    <property type="entry name" value="Nucleoid-associated protein YbaB-like domain"/>
    <property type="match status" value="1"/>
</dbReference>
<evidence type="ECO:0000313" key="3">
    <source>
        <dbReference type="Proteomes" id="UP000243799"/>
    </source>
</evidence>
<dbReference type="Pfam" id="PF02575">
    <property type="entry name" value="YbaB_DNA_bd"/>
    <property type="match status" value="1"/>
</dbReference>
<keyword evidence="3" id="KW-1185">Reference proteome</keyword>
<accession>A0A1I1A0I6</accession>
<gene>
    <name evidence="2" type="ORF">SAMN05216266_10819</name>
</gene>
<dbReference type="GO" id="GO:0003677">
    <property type="term" value="F:DNA binding"/>
    <property type="evidence" value="ECO:0007669"/>
    <property type="project" value="UniProtKB-KW"/>
</dbReference>
<protein>
    <submittedName>
        <fullName evidence="2">YbaB/EbfC DNA-binding family protein</fullName>
    </submittedName>
</protein>
<dbReference type="InterPro" id="IPR036894">
    <property type="entry name" value="YbaB-like_sf"/>
</dbReference>